<comment type="caution">
    <text evidence="2">The sequence shown here is derived from an EMBL/GenBank/DDBJ whole genome shotgun (WGS) entry which is preliminary data.</text>
</comment>
<feature type="non-terminal residue" evidence="2">
    <location>
        <position position="1"/>
    </location>
</feature>
<evidence type="ECO:0000256" key="1">
    <source>
        <dbReference type="SAM" id="Phobius"/>
    </source>
</evidence>
<name>A0ABS8UQ51_DATST</name>
<evidence type="ECO:0000313" key="3">
    <source>
        <dbReference type="Proteomes" id="UP000823775"/>
    </source>
</evidence>
<feature type="transmembrane region" description="Helical" evidence="1">
    <location>
        <begin position="83"/>
        <end position="103"/>
    </location>
</feature>
<keyword evidence="1" id="KW-0472">Membrane</keyword>
<keyword evidence="1" id="KW-1133">Transmembrane helix</keyword>
<keyword evidence="3" id="KW-1185">Reference proteome</keyword>
<protein>
    <submittedName>
        <fullName evidence="2">Uncharacterized protein</fullName>
    </submittedName>
</protein>
<accession>A0ABS8UQ51</accession>
<gene>
    <name evidence="2" type="ORF">HAX54_018819</name>
</gene>
<proteinExistence type="predicted"/>
<evidence type="ECO:0000313" key="2">
    <source>
        <dbReference type="EMBL" id="MCD9560297.1"/>
    </source>
</evidence>
<dbReference type="EMBL" id="JACEIK010002296">
    <property type="protein sequence ID" value="MCD9560297.1"/>
    <property type="molecule type" value="Genomic_DNA"/>
</dbReference>
<dbReference type="Proteomes" id="UP000823775">
    <property type="component" value="Unassembled WGS sequence"/>
</dbReference>
<keyword evidence="1" id="KW-0812">Transmembrane</keyword>
<reference evidence="2 3" key="1">
    <citation type="journal article" date="2021" name="BMC Genomics">
        <title>Datura genome reveals duplications of psychoactive alkaloid biosynthetic genes and high mutation rate following tissue culture.</title>
        <authorList>
            <person name="Rajewski A."/>
            <person name="Carter-House D."/>
            <person name="Stajich J."/>
            <person name="Litt A."/>
        </authorList>
    </citation>
    <scope>NUCLEOTIDE SEQUENCE [LARGE SCALE GENOMIC DNA]</scope>
    <source>
        <strain evidence="2">AR-01</strain>
    </source>
</reference>
<sequence>WRCFEVVVDGMVFLHIRERTTALAKSWDGLSSCSRSGPRIRDEEVALGFAFAHGKCDLERIKSHFDHRLHILILIDFKIDLRWFLKILALASLVAILSEAILLRE</sequence>
<feature type="non-terminal residue" evidence="2">
    <location>
        <position position="105"/>
    </location>
</feature>
<organism evidence="2 3">
    <name type="scientific">Datura stramonium</name>
    <name type="common">Jimsonweed</name>
    <name type="synonym">Common thornapple</name>
    <dbReference type="NCBI Taxonomy" id="4076"/>
    <lineage>
        <taxon>Eukaryota</taxon>
        <taxon>Viridiplantae</taxon>
        <taxon>Streptophyta</taxon>
        <taxon>Embryophyta</taxon>
        <taxon>Tracheophyta</taxon>
        <taxon>Spermatophyta</taxon>
        <taxon>Magnoliopsida</taxon>
        <taxon>eudicotyledons</taxon>
        <taxon>Gunneridae</taxon>
        <taxon>Pentapetalae</taxon>
        <taxon>asterids</taxon>
        <taxon>lamiids</taxon>
        <taxon>Solanales</taxon>
        <taxon>Solanaceae</taxon>
        <taxon>Solanoideae</taxon>
        <taxon>Datureae</taxon>
        <taxon>Datura</taxon>
    </lineage>
</organism>